<evidence type="ECO:0000259" key="1">
    <source>
        <dbReference type="PROSITE" id="PS50995"/>
    </source>
</evidence>
<dbReference type="SMART" id="SM00347">
    <property type="entry name" value="HTH_MARR"/>
    <property type="match status" value="1"/>
</dbReference>
<reference evidence="3" key="1">
    <citation type="submission" date="2017-06" db="EMBL/GenBank/DDBJ databases">
        <authorList>
            <person name="Varghese N."/>
            <person name="Submissions S."/>
        </authorList>
    </citation>
    <scope>NUCLEOTIDE SEQUENCE [LARGE SCALE GENOMIC DNA]</scope>
    <source>
        <strain evidence="3">DSM 137</strain>
    </source>
</reference>
<dbReference type="InterPro" id="IPR036390">
    <property type="entry name" value="WH_DNA-bd_sf"/>
</dbReference>
<organism evidence="2 3">
    <name type="scientific">Rhodoblastus acidophilus</name>
    <name type="common">Rhodopseudomonas acidophila</name>
    <dbReference type="NCBI Taxonomy" id="1074"/>
    <lineage>
        <taxon>Bacteria</taxon>
        <taxon>Pseudomonadati</taxon>
        <taxon>Pseudomonadota</taxon>
        <taxon>Alphaproteobacteria</taxon>
        <taxon>Hyphomicrobiales</taxon>
        <taxon>Rhodoblastaceae</taxon>
        <taxon>Rhodoblastus</taxon>
    </lineage>
</organism>
<gene>
    <name evidence="2" type="ORF">SAMN06265338_105187</name>
</gene>
<protein>
    <submittedName>
        <fullName evidence="2">DNA-binding transcriptional regulator, MarR family</fullName>
    </submittedName>
</protein>
<accession>A0A212RM87</accession>
<evidence type="ECO:0000313" key="3">
    <source>
        <dbReference type="Proteomes" id="UP000198418"/>
    </source>
</evidence>
<dbReference type="GO" id="GO:0003700">
    <property type="term" value="F:DNA-binding transcription factor activity"/>
    <property type="evidence" value="ECO:0007669"/>
    <property type="project" value="InterPro"/>
</dbReference>
<dbReference type="Proteomes" id="UP000198418">
    <property type="component" value="Unassembled WGS sequence"/>
</dbReference>
<sequence>MTKLRVPQEFAAPEADKRKQLRLSELPGENGDLATLLRQAAAAQRLAEERLLADLGVTPPQLAALHLLGASPGLLAADIARRVKLTPQTVSLIIANLRRAGLVREEDGAVANDLRANGSRARPLALTPQGETILRLGRERIEAASARLAEGMRPKRERALRRWLAGVAAGVAQPGGLDPDDF</sequence>
<dbReference type="SUPFAM" id="SSF46785">
    <property type="entry name" value="Winged helix' DNA-binding domain"/>
    <property type="match status" value="1"/>
</dbReference>
<feature type="domain" description="HTH marR-type" evidence="1">
    <location>
        <begin position="30"/>
        <end position="169"/>
    </location>
</feature>
<dbReference type="AlphaFoldDB" id="A0A212RM87"/>
<name>A0A212RM87_RHOAC</name>
<proteinExistence type="predicted"/>
<keyword evidence="3" id="KW-1185">Reference proteome</keyword>
<keyword evidence="2" id="KW-0238">DNA-binding</keyword>
<dbReference type="OrthoDB" id="511972at2"/>
<dbReference type="EMBL" id="FYDG01000005">
    <property type="protein sequence ID" value="SNB73641.1"/>
    <property type="molecule type" value="Genomic_DNA"/>
</dbReference>
<dbReference type="RefSeq" id="WP_088520957.1">
    <property type="nucleotide sequence ID" value="NZ_FYDG01000005.1"/>
</dbReference>
<dbReference type="PROSITE" id="PS50995">
    <property type="entry name" value="HTH_MARR_2"/>
    <property type="match status" value="1"/>
</dbReference>
<dbReference type="Gene3D" id="1.10.10.10">
    <property type="entry name" value="Winged helix-like DNA-binding domain superfamily/Winged helix DNA-binding domain"/>
    <property type="match status" value="1"/>
</dbReference>
<evidence type="ECO:0000313" key="2">
    <source>
        <dbReference type="EMBL" id="SNB73641.1"/>
    </source>
</evidence>
<dbReference type="InterPro" id="IPR000835">
    <property type="entry name" value="HTH_MarR-typ"/>
</dbReference>
<dbReference type="GO" id="GO:0003677">
    <property type="term" value="F:DNA binding"/>
    <property type="evidence" value="ECO:0007669"/>
    <property type="project" value="UniProtKB-KW"/>
</dbReference>
<dbReference type="Pfam" id="PF12802">
    <property type="entry name" value="MarR_2"/>
    <property type="match status" value="1"/>
</dbReference>
<dbReference type="InterPro" id="IPR036388">
    <property type="entry name" value="WH-like_DNA-bd_sf"/>
</dbReference>